<keyword evidence="1" id="KW-1133">Transmembrane helix</keyword>
<feature type="transmembrane region" description="Helical" evidence="1">
    <location>
        <begin position="27"/>
        <end position="47"/>
    </location>
</feature>
<sequence length="173" mass="18567">MPTIMTHAAVPIAGALMLGRQRIPMPVLVTGMAFAMLPDADVIGFSYGIDYAHSWGHRGATHSLAFAAVAALLATALLRPQKYLVAGLFLFIAMASHGLLDTLTNGGLGAALFWPWSDTRHFAPHTPIAVSPIGIANFVSERGLAVLQSEAKWIWLPLALLTAIVIYVRKGRR</sequence>
<feature type="transmembrane region" description="Helical" evidence="1">
    <location>
        <begin position="153"/>
        <end position="169"/>
    </location>
</feature>
<organism evidence="2 3">
    <name type="scientific">Parasphingorhabdus marina DSM 22363</name>
    <dbReference type="NCBI Taxonomy" id="1123272"/>
    <lineage>
        <taxon>Bacteria</taxon>
        <taxon>Pseudomonadati</taxon>
        <taxon>Pseudomonadota</taxon>
        <taxon>Alphaproteobacteria</taxon>
        <taxon>Sphingomonadales</taxon>
        <taxon>Sphingomonadaceae</taxon>
        <taxon>Parasphingorhabdus</taxon>
    </lineage>
</organism>
<dbReference type="PANTHER" id="PTHR35531">
    <property type="entry name" value="INNER MEMBRANE PROTEIN YBCI-RELATED"/>
    <property type="match status" value="1"/>
</dbReference>
<dbReference type="OrthoDB" id="9794683at2"/>
<accession>A0A1N6CM59</accession>
<dbReference type="Proteomes" id="UP000185192">
    <property type="component" value="Unassembled WGS sequence"/>
</dbReference>
<protein>
    <submittedName>
        <fullName evidence="2">Inner membrane protein</fullName>
    </submittedName>
</protein>
<keyword evidence="1" id="KW-0812">Transmembrane</keyword>
<keyword evidence="1" id="KW-0472">Membrane</keyword>
<reference evidence="3" key="1">
    <citation type="submission" date="2016-11" db="EMBL/GenBank/DDBJ databases">
        <authorList>
            <person name="Varghese N."/>
            <person name="Submissions S."/>
        </authorList>
    </citation>
    <scope>NUCLEOTIDE SEQUENCE [LARGE SCALE GENOMIC DNA]</scope>
    <source>
        <strain evidence="3">DSM 22363</strain>
    </source>
</reference>
<proteinExistence type="predicted"/>
<dbReference type="EMBL" id="FSQW01000001">
    <property type="protein sequence ID" value="SIN59566.1"/>
    <property type="molecule type" value="Genomic_DNA"/>
</dbReference>
<evidence type="ECO:0000313" key="3">
    <source>
        <dbReference type="Proteomes" id="UP000185192"/>
    </source>
</evidence>
<dbReference type="STRING" id="1123272.SAMN02745824_0094"/>
<feature type="transmembrane region" description="Helical" evidence="1">
    <location>
        <begin position="83"/>
        <end position="100"/>
    </location>
</feature>
<dbReference type="RefSeq" id="WP_074203216.1">
    <property type="nucleotide sequence ID" value="NZ_FSQW01000001.1"/>
</dbReference>
<keyword evidence="3" id="KW-1185">Reference proteome</keyword>
<dbReference type="Pfam" id="PF04307">
    <property type="entry name" value="YdjM"/>
    <property type="match status" value="1"/>
</dbReference>
<gene>
    <name evidence="2" type="ORF">SAMN02745824_0094</name>
</gene>
<dbReference type="InterPro" id="IPR007404">
    <property type="entry name" value="YdjM-like"/>
</dbReference>
<dbReference type="PANTHER" id="PTHR35531:SF1">
    <property type="entry name" value="INNER MEMBRANE PROTEIN YBCI-RELATED"/>
    <property type="match status" value="1"/>
</dbReference>
<evidence type="ECO:0000313" key="2">
    <source>
        <dbReference type="EMBL" id="SIN59566.1"/>
    </source>
</evidence>
<feature type="transmembrane region" description="Helical" evidence="1">
    <location>
        <begin position="59"/>
        <end position="78"/>
    </location>
</feature>
<name>A0A1N6CM59_9SPHN</name>
<dbReference type="AlphaFoldDB" id="A0A1N6CM59"/>
<evidence type="ECO:0000256" key="1">
    <source>
        <dbReference type="SAM" id="Phobius"/>
    </source>
</evidence>